<dbReference type="PROSITE" id="PS50030">
    <property type="entry name" value="UBA"/>
    <property type="match status" value="1"/>
</dbReference>
<proteinExistence type="predicted"/>
<keyword evidence="3" id="KW-1185">Reference proteome</keyword>
<dbReference type="Proteomes" id="UP000075714">
    <property type="component" value="Unassembled WGS sequence"/>
</dbReference>
<dbReference type="Gene3D" id="1.10.8.10">
    <property type="entry name" value="DNA helicase RuvA subunit, C-terminal domain"/>
    <property type="match status" value="1"/>
</dbReference>
<dbReference type="InterPro" id="IPR015940">
    <property type="entry name" value="UBA"/>
</dbReference>
<dbReference type="EMBL" id="LSYV01000020">
    <property type="protein sequence ID" value="KXZ49851.1"/>
    <property type="molecule type" value="Genomic_DNA"/>
</dbReference>
<feature type="domain" description="UBA" evidence="1">
    <location>
        <begin position="108"/>
        <end position="154"/>
    </location>
</feature>
<dbReference type="AlphaFoldDB" id="A0A150GJ73"/>
<evidence type="ECO:0000313" key="3">
    <source>
        <dbReference type="Proteomes" id="UP000075714"/>
    </source>
</evidence>
<accession>A0A150GJ73</accession>
<dbReference type="InterPro" id="IPR009060">
    <property type="entry name" value="UBA-like_sf"/>
</dbReference>
<evidence type="ECO:0000259" key="1">
    <source>
        <dbReference type="PROSITE" id="PS50030"/>
    </source>
</evidence>
<protein>
    <recommendedName>
        <fullName evidence="1">UBA domain-containing protein</fullName>
    </recommendedName>
</protein>
<dbReference type="SMART" id="SM00165">
    <property type="entry name" value="UBA"/>
    <property type="match status" value="1"/>
</dbReference>
<comment type="caution">
    <text evidence="2">The sequence shown here is derived from an EMBL/GenBank/DDBJ whole genome shotgun (WGS) entry which is preliminary data.</text>
</comment>
<evidence type="ECO:0000313" key="2">
    <source>
        <dbReference type="EMBL" id="KXZ49851.1"/>
    </source>
</evidence>
<dbReference type="SUPFAM" id="SSF46934">
    <property type="entry name" value="UBA-like"/>
    <property type="match status" value="1"/>
</dbReference>
<name>A0A150GJ73_GONPE</name>
<gene>
    <name evidence="2" type="ORF">GPECTOR_19g302</name>
</gene>
<reference evidence="3" key="1">
    <citation type="journal article" date="2016" name="Nat. Commun.">
        <title>The Gonium pectorale genome demonstrates co-option of cell cycle regulation during the evolution of multicellularity.</title>
        <authorList>
            <person name="Hanschen E.R."/>
            <person name="Marriage T.N."/>
            <person name="Ferris P.J."/>
            <person name="Hamaji T."/>
            <person name="Toyoda A."/>
            <person name="Fujiyama A."/>
            <person name="Neme R."/>
            <person name="Noguchi H."/>
            <person name="Minakuchi Y."/>
            <person name="Suzuki M."/>
            <person name="Kawai-Toyooka H."/>
            <person name="Smith D.R."/>
            <person name="Sparks H."/>
            <person name="Anderson J."/>
            <person name="Bakaric R."/>
            <person name="Luria V."/>
            <person name="Karger A."/>
            <person name="Kirschner M.W."/>
            <person name="Durand P.M."/>
            <person name="Michod R.E."/>
            <person name="Nozaki H."/>
            <person name="Olson B.J."/>
        </authorList>
    </citation>
    <scope>NUCLEOTIDE SEQUENCE [LARGE SCALE GENOMIC DNA]</scope>
    <source>
        <strain evidence="3">NIES-2863</strain>
    </source>
</reference>
<organism evidence="2 3">
    <name type="scientific">Gonium pectorale</name>
    <name type="common">Green alga</name>
    <dbReference type="NCBI Taxonomy" id="33097"/>
    <lineage>
        <taxon>Eukaryota</taxon>
        <taxon>Viridiplantae</taxon>
        <taxon>Chlorophyta</taxon>
        <taxon>core chlorophytes</taxon>
        <taxon>Chlorophyceae</taxon>
        <taxon>CS clade</taxon>
        <taxon>Chlamydomonadales</taxon>
        <taxon>Volvocaceae</taxon>
        <taxon>Gonium</taxon>
    </lineage>
</organism>
<dbReference type="OrthoDB" id="543376at2759"/>
<sequence length="156" mass="15889">MPSGSITTLRLKYSQEIRLDPRVPVSATLLQSVGPQAPVSVDLSLEKRLAEEDGPEASAGVAADVHAYLAGVKAGELPRDSVVQQLLATGVPPAAAVLGGVYGRGSRSAAEKAADFASKLEQLSTMGFPLQLAAGALAKHNADVEAATETCLLAGA</sequence>